<gene>
    <name evidence="2" type="ORF">B0H16DRAFT_1731617</name>
</gene>
<feature type="region of interest" description="Disordered" evidence="1">
    <location>
        <begin position="419"/>
        <end position="480"/>
    </location>
</feature>
<feature type="region of interest" description="Disordered" evidence="1">
    <location>
        <begin position="1"/>
        <end position="34"/>
    </location>
</feature>
<accession>A0AAD7MVT3</accession>
<evidence type="ECO:0000313" key="3">
    <source>
        <dbReference type="Proteomes" id="UP001215598"/>
    </source>
</evidence>
<evidence type="ECO:0000313" key="2">
    <source>
        <dbReference type="EMBL" id="KAJ7734859.1"/>
    </source>
</evidence>
<reference evidence="2" key="1">
    <citation type="submission" date="2023-03" db="EMBL/GenBank/DDBJ databases">
        <title>Massive genome expansion in bonnet fungi (Mycena s.s.) driven by repeated elements and novel gene families across ecological guilds.</title>
        <authorList>
            <consortium name="Lawrence Berkeley National Laboratory"/>
            <person name="Harder C.B."/>
            <person name="Miyauchi S."/>
            <person name="Viragh M."/>
            <person name="Kuo A."/>
            <person name="Thoen E."/>
            <person name="Andreopoulos B."/>
            <person name="Lu D."/>
            <person name="Skrede I."/>
            <person name="Drula E."/>
            <person name="Henrissat B."/>
            <person name="Morin E."/>
            <person name="Kohler A."/>
            <person name="Barry K."/>
            <person name="LaButti K."/>
            <person name="Morin E."/>
            <person name="Salamov A."/>
            <person name="Lipzen A."/>
            <person name="Mereny Z."/>
            <person name="Hegedus B."/>
            <person name="Baldrian P."/>
            <person name="Stursova M."/>
            <person name="Weitz H."/>
            <person name="Taylor A."/>
            <person name="Grigoriev I.V."/>
            <person name="Nagy L.G."/>
            <person name="Martin F."/>
            <person name="Kauserud H."/>
        </authorList>
    </citation>
    <scope>NUCLEOTIDE SEQUENCE</scope>
    <source>
        <strain evidence="2">CBHHK182m</strain>
    </source>
</reference>
<comment type="caution">
    <text evidence="2">The sequence shown here is derived from an EMBL/GenBank/DDBJ whole genome shotgun (WGS) entry which is preliminary data.</text>
</comment>
<feature type="region of interest" description="Disordered" evidence="1">
    <location>
        <begin position="383"/>
        <end position="406"/>
    </location>
</feature>
<proteinExistence type="predicted"/>
<dbReference type="AlphaFoldDB" id="A0AAD7MVT3"/>
<organism evidence="2 3">
    <name type="scientific">Mycena metata</name>
    <dbReference type="NCBI Taxonomy" id="1033252"/>
    <lineage>
        <taxon>Eukaryota</taxon>
        <taxon>Fungi</taxon>
        <taxon>Dikarya</taxon>
        <taxon>Basidiomycota</taxon>
        <taxon>Agaricomycotina</taxon>
        <taxon>Agaricomycetes</taxon>
        <taxon>Agaricomycetidae</taxon>
        <taxon>Agaricales</taxon>
        <taxon>Marasmiineae</taxon>
        <taxon>Mycenaceae</taxon>
        <taxon>Mycena</taxon>
    </lineage>
</organism>
<feature type="compositionally biased region" description="Low complexity" evidence="1">
    <location>
        <begin position="425"/>
        <end position="480"/>
    </location>
</feature>
<dbReference type="EMBL" id="JARKIB010000130">
    <property type="protein sequence ID" value="KAJ7734859.1"/>
    <property type="molecule type" value="Genomic_DNA"/>
</dbReference>
<dbReference type="Proteomes" id="UP001215598">
    <property type="component" value="Unassembled WGS sequence"/>
</dbReference>
<name>A0AAD7MVT3_9AGAR</name>
<keyword evidence="3" id="KW-1185">Reference proteome</keyword>
<protein>
    <submittedName>
        <fullName evidence="2">Uncharacterized protein</fullName>
    </submittedName>
</protein>
<feature type="compositionally biased region" description="Pro residues" evidence="1">
    <location>
        <begin position="391"/>
        <end position="400"/>
    </location>
</feature>
<sequence>MAPKPKGDARASSSETPTPTDAPKKRGSPSDFQGAQMEFLRSNLDAYAEHSKKKTLIRDFWPSLFHDYWRLFPWRLPLTEDPPAGCPPEPNASEAAFKALDLNLTEAQQAEKSKIQTEIKGKIKRWFNRQRPGAMGIYANPYFAHLKLLRAQHGNAPKRMPDYQFYFQHKDFKRAVAVRFTKDSADVPKKHHMALRCEIAREMLAAEPQEVRTRITDESTAAHDVAMEKYSKDTEGVPSADPEIQAECREKFLNIVSPLLQGLQAYTGYTLNLTAAHMEDGELKCASANAGTVGGKAWSKWDETGYTQMLTGFGRFVHALHVESLGLPLTAEPLGVAGNMATTSEAPALAASSGSGSLGMIGAQMLPGPITPNRVPILPPTGAAAADVEMGPPPPPPLPPLDEDDDEILSGEILPFSRPRPSFLTAMPTTATTNAPSASVLTPLAPTPSVSTSTPLAPTPSVSTSTPIAPTPAAATEAATDLLPALPSAAATDGYGADG</sequence>
<evidence type="ECO:0000256" key="1">
    <source>
        <dbReference type="SAM" id="MobiDB-lite"/>
    </source>
</evidence>